<dbReference type="GeneID" id="36524080"/>
<evidence type="ECO:0000313" key="4">
    <source>
        <dbReference type="Proteomes" id="UP000234585"/>
    </source>
</evidence>
<gene>
    <name evidence="3" type="ORF">BDW47DRAFT_128873</name>
</gene>
<feature type="compositionally biased region" description="Low complexity" evidence="1">
    <location>
        <begin position="52"/>
        <end position="73"/>
    </location>
</feature>
<dbReference type="RefSeq" id="XP_024668667.1">
    <property type="nucleotide sequence ID" value="XM_024816920.1"/>
</dbReference>
<feature type="region of interest" description="Disordered" evidence="1">
    <location>
        <begin position="16"/>
        <end position="106"/>
    </location>
</feature>
<reference evidence="3 4" key="1">
    <citation type="submission" date="2017-12" db="EMBL/GenBank/DDBJ databases">
        <authorList>
            <consortium name="DOE Joint Genome Institute"/>
            <person name="Haridas S."/>
            <person name="Kjaerbolling I."/>
            <person name="Vesth T.C."/>
            <person name="Frisvad J.C."/>
            <person name="Nybo J.L."/>
            <person name="Theobald S."/>
            <person name="Kuo A."/>
            <person name="Bowyer P."/>
            <person name="Matsuda Y."/>
            <person name="Mondo S."/>
            <person name="Lyhne E.K."/>
            <person name="Kogle M.E."/>
            <person name="Clum A."/>
            <person name="Lipzen A."/>
            <person name="Salamov A."/>
            <person name="Ngan C.Y."/>
            <person name="Daum C."/>
            <person name="Chiniquy J."/>
            <person name="Barry K."/>
            <person name="LaButti K."/>
            <person name="Simmons B.A."/>
            <person name="Magnuson J.K."/>
            <person name="Mortensen U.H."/>
            <person name="Larsen T.O."/>
            <person name="Grigoriev I.V."/>
            <person name="Baker S.E."/>
            <person name="Andersen M.R."/>
            <person name="Nordberg H.P."/>
            <person name="Cantor M.N."/>
            <person name="Hua S.X."/>
        </authorList>
    </citation>
    <scope>NUCLEOTIDE SEQUENCE [LARGE SCALE GENOMIC DNA]</scope>
    <source>
        <strain evidence="3 4">CBS 102.13</strain>
    </source>
</reference>
<feature type="signal peptide" evidence="2">
    <location>
        <begin position="1"/>
        <end position="16"/>
    </location>
</feature>
<feature type="compositionally biased region" description="Polar residues" evidence="1">
    <location>
        <begin position="86"/>
        <end position="97"/>
    </location>
</feature>
<proteinExistence type="predicted"/>
<evidence type="ECO:0000256" key="1">
    <source>
        <dbReference type="SAM" id="MobiDB-lite"/>
    </source>
</evidence>
<evidence type="ECO:0008006" key="5">
    <source>
        <dbReference type="Google" id="ProtNLM"/>
    </source>
</evidence>
<feature type="chain" id="PRO_5014132370" description="GPI anchored protein" evidence="2">
    <location>
        <begin position="17"/>
        <end position="120"/>
    </location>
</feature>
<accession>A0A2I2F1Z4</accession>
<name>A0A2I2F1Z4_ASPCN</name>
<organism evidence="3 4">
    <name type="scientific">Aspergillus candidus</name>
    <dbReference type="NCBI Taxonomy" id="41067"/>
    <lineage>
        <taxon>Eukaryota</taxon>
        <taxon>Fungi</taxon>
        <taxon>Dikarya</taxon>
        <taxon>Ascomycota</taxon>
        <taxon>Pezizomycotina</taxon>
        <taxon>Eurotiomycetes</taxon>
        <taxon>Eurotiomycetidae</taxon>
        <taxon>Eurotiales</taxon>
        <taxon>Aspergillaceae</taxon>
        <taxon>Aspergillus</taxon>
        <taxon>Aspergillus subgen. Circumdati</taxon>
    </lineage>
</organism>
<dbReference type="AlphaFoldDB" id="A0A2I2F1Z4"/>
<feature type="compositionally biased region" description="Polar residues" evidence="1">
    <location>
        <begin position="19"/>
        <end position="34"/>
    </location>
</feature>
<sequence length="120" mass="11092">MRASTLVIAFSALVAAQSGAPSESNAFTLPTASQSTGVVPTSTGGAGGSTGVGSSTTAAPTKSTSSGGASTKTEGVTKTGDGSKKNGASGSPTNSDNGAPMATAGPLSGLLAGAAIALFL</sequence>
<keyword evidence="2" id="KW-0732">Signal</keyword>
<dbReference type="EMBL" id="KZ559175">
    <property type="protein sequence ID" value="PLB34655.1"/>
    <property type="molecule type" value="Genomic_DNA"/>
</dbReference>
<protein>
    <recommendedName>
        <fullName evidence="5">GPI anchored protein</fullName>
    </recommendedName>
</protein>
<evidence type="ECO:0000256" key="2">
    <source>
        <dbReference type="SAM" id="SignalP"/>
    </source>
</evidence>
<evidence type="ECO:0000313" key="3">
    <source>
        <dbReference type="EMBL" id="PLB34655.1"/>
    </source>
</evidence>
<keyword evidence="4" id="KW-1185">Reference proteome</keyword>
<dbReference type="Proteomes" id="UP000234585">
    <property type="component" value="Unassembled WGS sequence"/>
</dbReference>